<dbReference type="InterPro" id="IPR015422">
    <property type="entry name" value="PyrdxlP-dep_Trfase_small"/>
</dbReference>
<sequence length="422" mass="46198">MGGDMTHTANAGPASGERSLLHSLQASRPRASLLQTTDKFAAYRQLVPSLSDVGPIFLNAAGAPPSNMIVHEAIIRYASEALYDSHPQTGWKAKAKEARELLSRCINADPSSIAFKRDTTEGMGDFIRSIRFQPGGNVVVFDNEHPNQVYGWMALRDAGLEVRQIPSISDVERLGHAVAANADTFRPFVDGRTRAIGLSSIMFDTGQHNDVKGICAEFRPRGIHVLADLAQHVGFAQVDVRAMGVGSNCPTGIAALYVDPAMIADLDPTPPIVSVCGISDPRSDYLVPADPLVFHTTAQRFEHQNLSLVGTCTAGAFLRFYLDSMGPRDVEDHLQSLGDVLFRECDKLGINIVSPRDRDKRAPHLYILNLRDPRWITILEGHKIRMTPSRLGIRISFGFYSNIEDVMRLARVLGNGLNYLGG</sequence>
<evidence type="ECO:0000256" key="1">
    <source>
        <dbReference type="ARBA" id="ARBA00022898"/>
    </source>
</evidence>
<dbReference type="PANTHER" id="PTHR43586">
    <property type="entry name" value="CYSTEINE DESULFURASE"/>
    <property type="match status" value="1"/>
</dbReference>
<evidence type="ECO:0000259" key="2">
    <source>
        <dbReference type="Pfam" id="PF00266"/>
    </source>
</evidence>
<keyword evidence="1" id="KW-0663">Pyridoxal phosphate</keyword>
<comment type="caution">
    <text evidence="3">The sequence shown here is derived from an EMBL/GenBank/DDBJ whole genome shotgun (WGS) entry which is preliminary data.</text>
</comment>
<feature type="domain" description="Aminotransferase class V" evidence="2">
    <location>
        <begin position="87"/>
        <end position="408"/>
    </location>
</feature>
<keyword evidence="4" id="KW-1185">Reference proteome</keyword>
<gene>
    <name evidence="3" type="ORF">KHLLAP_LOCUS9382</name>
</gene>
<reference evidence="3" key="1">
    <citation type="submission" date="2023-10" db="EMBL/GenBank/DDBJ databases">
        <authorList>
            <person name="Hackl T."/>
        </authorList>
    </citation>
    <scope>NUCLEOTIDE SEQUENCE</scope>
</reference>
<dbReference type="InterPro" id="IPR000192">
    <property type="entry name" value="Aminotrans_V_dom"/>
</dbReference>
<dbReference type="InterPro" id="IPR015424">
    <property type="entry name" value="PyrdxlP-dep_Trfase"/>
</dbReference>
<dbReference type="SUPFAM" id="SSF53383">
    <property type="entry name" value="PLP-dependent transferases"/>
    <property type="match status" value="1"/>
</dbReference>
<dbReference type="InterPro" id="IPR015421">
    <property type="entry name" value="PyrdxlP-dep_Trfase_major"/>
</dbReference>
<name>A0AAI8YLB2_9PEZI</name>
<dbReference type="Gene3D" id="3.40.640.10">
    <property type="entry name" value="Type I PLP-dependent aspartate aminotransferase-like (Major domain)"/>
    <property type="match status" value="1"/>
</dbReference>
<proteinExistence type="predicted"/>
<dbReference type="Gene3D" id="3.90.1150.10">
    <property type="entry name" value="Aspartate Aminotransferase, domain 1"/>
    <property type="match status" value="1"/>
</dbReference>
<dbReference type="Pfam" id="PF00266">
    <property type="entry name" value="Aminotran_5"/>
    <property type="match status" value="1"/>
</dbReference>
<accession>A0AAI8YLB2</accession>
<protein>
    <submittedName>
        <fullName evidence="3">Uu.00g139400.m01.CDS01</fullName>
    </submittedName>
</protein>
<organism evidence="3 4">
    <name type="scientific">Anthostomella pinea</name>
    <dbReference type="NCBI Taxonomy" id="933095"/>
    <lineage>
        <taxon>Eukaryota</taxon>
        <taxon>Fungi</taxon>
        <taxon>Dikarya</taxon>
        <taxon>Ascomycota</taxon>
        <taxon>Pezizomycotina</taxon>
        <taxon>Sordariomycetes</taxon>
        <taxon>Xylariomycetidae</taxon>
        <taxon>Xylariales</taxon>
        <taxon>Xylariaceae</taxon>
        <taxon>Anthostomella</taxon>
    </lineage>
</organism>
<dbReference type="EMBL" id="CAUWAG010000012">
    <property type="protein sequence ID" value="CAJ2508914.1"/>
    <property type="molecule type" value="Genomic_DNA"/>
</dbReference>
<evidence type="ECO:0000313" key="3">
    <source>
        <dbReference type="EMBL" id="CAJ2508914.1"/>
    </source>
</evidence>
<dbReference type="PANTHER" id="PTHR43586:SF8">
    <property type="entry name" value="CYSTEINE DESULFURASE 1, CHLOROPLASTIC"/>
    <property type="match status" value="1"/>
</dbReference>
<dbReference type="Proteomes" id="UP001295740">
    <property type="component" value="Unassembled WGS sequence"/>
</dbReference>
<evidence type="ECO:0000313" key="4">
    <source>
        <dbReference type="Proteomes" id="UP001295740"/>
    </source>
</evidence>
<dbReference type="AlphaFoldDB" id="A0AAI8YLB2"/>